<name>A0A9X1XAJ5_9BACL</name>
<dbReference type="PANTHER" id="PTHR42709:SF9">
    <property type="entry name" value="ALKALINE PHOSPHATASE LIKE PROTEIN"/>
    <property type="match status" value="1"/>
</dbReference>
<dbReference type="InterPro" id="IPR051311">
    <property type="entry name" value="DedA_domain"/>
</dbReference>
<protein>
    <submittedName>
        <fullName evidence="4">DedA family protein</fullName>
    </submittedName>
</protein>
<evidence type="ECO:0000259" key="3">
    <source>
        <dbReference type="Pfam" id="PF09335"/>
    </source>
</evidence>
<dbReference type="InterPro" id="IPR032816">
    <property type="entry name" value="VTT_dom"/>
</dbReference>
<dbReference type="EMBL" id="JAIWJX010000002">
    <property type="protein sequence ID" value="MCK6256265.1"/>
    <property type="molecule type" value="Genomic_DNA"/>
</dbReference>
<feature type="transmembrane region" description="Helical" evidence="2">
    <location>
        <begin position="138"/>
        <end position="159"/>
    </location>
</feature>
<gene>
    <name evidence="4" type="ORF">LCY76_06610</name>
</gene>
<evidence type="ECO:0000313" key="5">
    <source>
        <dbReference type="Proteomes" id="UP001139011"/>
    </source>
</evidence>
<keyword evidence="2" id="KW-0812">Transmembrane</keyword>
<sequence>MEQHISYLLAHFGYFGIIMALIGGIVGLPVPDELFLTFIGYHIFKGEMAYIPALLSAWAGSAAGISISYLLGVKLGLPFLKKFGPKLHLTEDKIDTAKKLYDKYGPFLLFIGYFIPGVRHMTAYLAGINGYSFRKFSFFAFTGALIWTITFLTFGYLLGNQWKSIEMYMSKFSVILVMLMAFSLLFL</sequence>
<reference evidence="4" key="1">
    <citation type="submission" date="2021-09" db="EMBL/GenBank/DDBJ databases">
        <title>Genome analysis of Fictibacillus sp. KIGAM418 isolated from marine sediment.</title>
        <authorList>
            <person name="Seo M.-J."/>
            <person name="Cho E.-S."/>
            <person name="Hwang C.Y."/>
        </authorList>
    </citation>
    <scope>NUCLEOTIDE SEQUENCE</scope>
    <source>
        <strain evidence="4">KIGAM418</strain>
    </source>
</reference>
<comment type="caution">
    <text evidence="4">The sequence shown here is derived from an EMBL/GenBank/DDBJ whole genome shotgun (WGS) entry which is preliminary data.</text>
</comment>
<keyword evidence="2" id="KW-0472">Membrane</keyword>
<feature type="transmembrane region" description="Helical" evidence="2">
    <location>
        <begin position="12"/>
        <end position="30"/>
    </location>
</feature>
<evidence type="ECO:0000313" key="4">
    <source>
        <dbReference type="EMBL" id="MCK6256265.1"/>
    </source>
</evidence>
<feature type="domain" description="VTT" evidence="3">
    <location>
        <begin position="30"/>
        <end position="156"/>
    </location>
</feature>
<dbReference type="GO" id="GO:0005886">
    <property type="term" value="C:plasma membrane"/>
    <property type="evidence" value="ECO:0007669"/>
    <property type="project" value="TreeGrafter"/>
</dbReference>
<accession>A0A9X1XAJ5</accession>
<dbReference type="PANTHER" id="PTHR42709">
    <property type="entry name" value="ALKALINE PHOSPHATASE LIKE PROTEIN"/>
    <property type="match status" value="1"/>
</dbReference>
<evidence type="ECO:0000256" key="1">
    <source>
        <dbReference type="ARBA" id="ARBA00010792"/>
    </source>
</evidence>
<feature type="transmembrane region" description="Helical" evidence="2">
    <location>
        <begin position="50"/>
        <end position="72"/>
    </location>
</feature>
<keyword evidence="2" id="KW-1133">Transmembrane helix</keyword>
<dbReference type="RefSeq" id="WP_248251964.1">
    <property type="nucleotide sequence ID" value="NZ_JAIWJX010000002.1"/>
</dbReference>
<comment type="similarity">
    <text evidence="1">Belongs to the DedA family.</text>
</comment>
<dbReference type="Pfam" id="PF09335">
    <property type="entry name" value="VTT_dom"/>
    <property type="match status" value="1"/>
</dbReference>
<feature type="transmembrane region" description="Helical" evidence="2">
    <location>
        <begin position="168"/>
        <end position="186"/>
    </location>
</feature>
<dbReference type="AlphaFoldDB" id="A0A9X1XAJ5"/>
<organism evidence="4 5">
    <name type="scientific">Fictibacillus marinisediminis</name>
    <dbReference type="NCBI Taxonomy" id="2878389"/>
    <lineage>
        <taxon>Bacteria</taxon>
        <taxon>Bacillati</taxon>
        <taxon>Bacillota</taxon>
        <taxon>Bacilli</taxon>
        <taxon>Bacillales</taxon>
        <taxon>Fictibacillaceae</taxon>
        <taxon>Fictibacillus</taxon>
    </lineage>
</organism>
<keyword evidence="5" id="KW-1185">Reference proteome</keyword>
<evidence type="ECO:0000256" key="2">
    <source>
        <dbReference type="SAM" id="Phobius"/>
    </source>
</evidence>
<proteinExistence type="inferred from homology"/>
<dbReference type="Proteomes" id="UP001139011">
    <property type="component" value="Unassembled WGS sequence"/>
</dbReference>
<feature type="transmembrane region" description="Helical" evidence="2">
    <location>
        <begin position="107"/>
        <end position="126"/>
    </location>
</feature>